<accession>A0A0D0CZU3</accession>
<keyword evidence="1" id="KW-1133">Transmembrane helix</keyword>
<evidence type="ECO:0000313" key="2">
    <source>
        <dbReference type="EMBL" id="KIK81223.1"/>
    </source>
</evidence>
<keyword evidence="3" id="KW-1185">Reference proteome</keyword>
<dbReference type="InParanoid" id="A0A0D0CZU3"/>
<name>A0A0D0CZU3_9AGAM</name>
<keyword evidence="1" id="KW-0472">Membrane</keyword>
<gene>
    <name evidence="2" type="ORF">PAXRUDRAFT_15346</name>
</gene>
<dbReference type="Proteomes" id="UP000054538">
    <property type="component" value="Unassembled WGS sequence"/>
</dbReference>
<evidence type="ECO:0000313" key="3">
    <source>
        <dbReference type="Proteomes" id="UP000054538"/>
    </source>
</evidence>
<feature type="transmembrane region" description="Helical" evidence="1">
    <location>
        <begin position="20"/>
        <end position="40"/>
    </location>
</feature>
<protein>
    <submittedName>
        <fullName evidence="2">Uncharacterized protein</fullName>
    </submittedName>
</protein>
<evidence type="ECO:0000256" key="1">
    <source>
        <dbReference type="SAM" id="Phobius"/>
    </source>
</evidence>
<dbReference type="AlphaFoldDB" id="A0A0D0CZU3"/>
<reference evidence="3" key="2">
    <citation type="submission" date="2015-01" db="EMBL/GenBank/DDBJ databases">
        <title>Evolutionary Origins and Diversification of the Mycorrhizal Mutualists.</title>
        <authorList>
            <consortium name="DOE Joint Genome Institute"/>
            <consortium name="Mycorrhizal Genomics Consortium"/>
            <person name="Kohler A."/>
            <person name="Kuo A."/>
            <person name="Nagy L.G."/>
            <person name="Floudas D."/>
            <person name="Copeland A."/>
            <person name="Barry K.W."/>
            <person name="Cichocki N."/>
            <person name="Veneault-Fourrey C."/>
            <person name="LaButti K."/>
            <person name="Lindquist E.A."/>
            <person name="Lipzen A."/>
            <person name="Lundell T."/>
            <person name="Morin E."/>
            <person name="Murat C."/>
            <person name="Riley R."/>
            <person name="Ohm R."/>
            <person name="Sun H."/>
            <person name="Tunlid A."/>
            <person name="Henrissat B."/>
            <person name="Grigoriev I.V."/>
            <person name="Hibbett D.S."/>
            <person name="Martin F."/>
        </authorList>
    </citation>
    <scope>NUCLEOTIDE SEQUENCE [LARGE SCALE GENOMIC DNA]</scope>
    <source>
        <strain evidence="3">Ve08.2h10</strain>
    </source>
</reference>
<dbReference type="EMBL" id="KN825838">
    <property type="protein sequence ID" value="KIK81223.1"/>
    <property type="molecule type" value="Genomic_DNA"/>
</dbReference>
<reference evidence="2 3" key="1">
    <citation type="submission" date="2014-04" db="EMBL/GenBank/DDBJ databases">
        <authorList>
            <consortium name="DOE Joint Genome Institute"/>
            <person name="Kuo A."/>
            <person name="Kohler A."/>
            <person name="Jargeat P."/>
            <person name="Nagy L.G."/>
            <person name="Floudas D."/>
            <person name="Copeland A."/>
            <person name="Barry K.W."/>
            <person name="Cichocki N."/>
            <person name="Veneault-Fourrey C."/>
            <person name="LaButti K."/>
            <person name="Lindquist E.A."/>
            <person name="Lipzen A."/>
            <person name="Lundell T."/>
            <person name="Morin E."/>
            <person name="Murat C."/>
            <person name="Sun H."/>
            <person name="Tunlid A."/>
            <person name="Henrissat B."/>
            <person name="Grigoriev I.V."/>
            <person name="Hibbett D.S."/>
            <person name="Martin F."/>
            <person name="Nordberg H.P."/>
            <person name="Cantor M.N."/>
            <person name="Hua S.X."/>
        </authorList>
    </citation>
    <scope>NUCLEOTIDE SEQUENCE [LARGE SCALE GENOMIC DNA]</scope>
    <source>
        <strain evidence="2 3">Ve08.2h10</strain>
    </source>
</reference>
<sequence>MATLGIDSAGMNGPGISTISFGYLLSGLAAEAYLLLALLYQDIDYQLWCIGISTIGFVV</sequence>
<proteinExistence type="predicted"/>
<dbReference type="HOGENOM" id="CLU_2961470_0_0_1"/>
<keyword evidence="1" id="KW-0812">Transmembrane</keyword>
<organism evidence="2 3">
    <name type="scientific">Paxillus rubicundulus Ve08.2h10</name>
    <dbReference type="NCBI Taxonomy" id="930991"/>
    <lineage>
        <taxon>Eukaryota</taxon>
        <taxon>Fungi</taxon>
        <taxon>Dikarya</taxon>
        <taxon>Basidiomycota</taxon>
        <taxon>Agaricomycotina</taxon>
        <taxon>Agaricomycetes</taxon>
        <taxon>Agaricomycetidae</taxon>
        <taxon>Boletales</taxon>
        <taxon>Paxilineae</taxon>
        <taxon>Paxillaceae</taxon>
        <taxon>Paxillus</taxon>
    </lineage>
</organism>